<keyword evidence="8 11" id="KW-0066">ATP synthesis</keyword>
<evidence type="ECO:0000256" key="2">
    <source>
        <dbReference type="ARBA" id="ARBA00022547"/>
    </source>
</evidence>
<keyword evidence="11" id="KW-0793">Thylakoid</keyword>
<dbReference type="RefSeq" id="WP_323357687.1">
    <property type="nucleotide sequence ID" value="NZ_JAYGHY010000063.1"/>
</dbReference>
<organism evidence="14 15">
    <name type="scientific">Cyanobium gracile UHCC 0281</name>
    <dbReference type="NCBI Taxonomy" id="3110309"/>
    <lineage>
        <taxon>Bacteria</taxon>
        <taxon>Bacillati</taxon>
        <taxon>Cyanobacteriota</taxon>
        <taxon>Cyanophyceae</taxon>
        <taxon>Synechococcales</taxon>
        <taxon>Prochlorococcaceae</taxon>
        <taxon>Cyanobium</taxon>
    </lineage>
</organism>
<dbReference type="Pfam" id="PF00430">
    <property type="entry name" value="ATP-synt_B"/>
    <property type="match status" value="1"/>
</dbReference>
<evidence type="ECO:0000313" key="14">
    <source>
        <dbReference type="EMBL" id="MEA5443719.1"/>
    </source>
</evidence>
<feature type="coiled-coil region" evidence="13">
    <location>
        <begin position="57"/>
        <end position="98"/>
    </location>
</feature>
<dbReference type="EMBL" id="JAYGHY010000063">
    <property type="protein sequence ID" value="MEA5443719.1"/>
    <property type="molecule type" value="Genomic_DNA"/>
</dbReference>
<dbReference type="CDD" id="cd06503">
    <property type="entry name" value="ATP-synt_Fo_b"/>
    <property type="match status" value="1"/>
</dbReference>
<evidence type="ECO:0000256" key="3">
    <source>
        <dbReference type="ARBA" id="ARBA00022692"/>
    </source>
</evidence>
<gene>
    <name evidence="11" type="primary">atpF</name>
    <name evidence="14" type="ORF">VB739_14260</name>
</gene>
<dbReference type="PANTHER" id="PTHR34264">
    <property type="entry name" value="ATP SYNTHASE SUBUNIT B, CHLOROPLASTIC"/>
    <property type="match status" value="1"/>
</dbReference>
<keyword evidence="6 11" id="KW-0406">Ion transport</keyword>
<evidence type="ECO:0000256" key="9">
    <source>
        <dbReference type="ARBA" id="ARBA00025198"/>
    </source>
</evidence>
<dbReference type="Proteomes" id="UP001302329">
    <property type="component" value="Unassembled WGS sequence"/>
</dbReference>
<comment type="subunit">
    <text evidence="11">F-type ATPases have 2 components, F(1) - the catalytic core - and F(0) - the membrane proton channel. F(1) has five subunits: alpha(3), beta(3), gamma(1), delta(1), epsilon(1). F(0) has four main subunits: a(1), b(1), b'(1) and c(10-14). The alpha and beta chains form an alternating ring which encloses part of the gamma chain. F(1) is attached to F(0) by a central stalk formed by the gamma and epsilon chains, while a peripheral stalk is formed by the delta, b and b' chains.</text>
</comment>
<comment type="similarity">
    <text evidence="11 12">Belongs to the ATPase B chain family.</text>
</comment>
<evidence type="ECO:0000256" key="1">
    <source>
        <dbReference type="ARBA" id="ARBA00022448"/>
    </source>
</evidence>
<dbReference type="InterPro" id="IPR002146">
    <property type="entry name" value="ATP_synth_b/b'su_bac/chlpt"/>
</dbReference>
<proteinExistence type="inferred from homology"/>
<evidence type="ECO:0000256" key="4">
    <source>
        <dbReference type="ARBA" id="ARBA00022781"/>
    </source>
</evidence>
<evidence type="ECO:0000256" key="13">
    <source>
        <dbReference type="SAM" id="Coils"/>
    </source>
</evidence>
<reference evidence="14 15" key="1">
    <citation type="submission" date="2023-12" db="EMBL/GenBank/DDBJ databases">
        <title>Baltic Sea Cyanobacteria.</title>
        <authorList>
            <person name="Delbaje E."/>
            <person name="Fewer D.P."/>
            <person name="Shishido T.K."/>
        </authorList>
    </citation>
    <scope>NUCLEOTIDE SEQUENCE [LARGE SCALE GENOMIC DNA]</scope>
    <source>
        <strain evidence="14 15">UHCC 0281</strain>
    </source>
</reference>
<evidence type="ECO:0000256" key="12">
    <source>
        <dbReference type="RuleBase" id="RU003848"/>
    </source>
</evidence>
<evidence type="ECO:0000313" key="15">
    <source>
        <dbReference type="Proteomes" id="UP001302329"/>
    </source>
</evidence>
<evidence type="ECO:0000256" key="7">
    <source>
        <dbReference type="ARBA" id="ARBA00023136"/>
    </source>
</evidence>
<comment type="function">
    <text evidence="9 11">F(1)F(0) ATP synthase produces ATP from ADP in the presence of a proton or sodium gradient. F-type ATPases consist of two structural domains, F(1) containing the extramembraneous catalytic core and F(0) containing the membrane proton channel, linked together by a central stalk and a peripheral stalk. During catalysis, ATP synthesis in the catalytic domain of F(1) is coupled via a rotary mechanism of the central stalk subunits to proton translocation.</text>
</comment>
<keyword evidence="4 11" id="KW-0375">Hydrogen ion transport</keyword>
<dbReference type="PANTHER" id="PTHR34264:SF3">
    <property type="entry name" value="ATP SYNTHASE SUBUNIT B, CHLOROPLASTIC"/>
    <property type="match status" value="1"/>
</dbReference>
<sequence length="179" mass="19466">MIPLSLLSTLPTLVASHGTFGLNLDIFETNIINLAIVIAGLVWFLRGFLGGILERRRERILGELKEAEERLSVATASLAVAQNSLGEARARAEKIRADGKSRAEAIRLESEKRTVEEMARLKQDSQSDLDSEVSRVSKLLQREAAEMAIAKALASLPGRLDASTQAQLIDQSIQSMGNA</sequence>
<protein>
    <recommendedName>
        <fullName evidence="11">ATP synthase subunit b</fullName>
    </recommendedName>
    <alternativeName>
        <fullName evidence="11">ATP synthase F(0) sector subunit b</fullName>
    </alternativeName>
    <alternativeName>
        <fullName evidence="11">ATPase subunit I</fullName>
    </alternativeName>
    <alternativeName>
        <fullName evidence="11">F-type ATPase subunit b</fullName>
        <shortName evidence="11">F-ATPase subunit b</shortName>
    </alternativeName>
</protein>
<evidence type="ECO:0000256" key="11">
    <source>
        <dbReference type="HAMAP-Rule" id="MF_01398"/>
    </source>
</evidence>
<keyword evidence="7 11" id="KW-0472">Membrane</keyword>
<dbReference type="NCBIfam" id="NF005606">
    <property type="entry name" value="PRK07352.1"/>
    <property type="match status" value="1"/>
</dbReference>
<evidence type="ECO:0000256" key="8">
    <source>
        <dbReference type="ARBA" id="ARBA00023310"/>
    </source>
</evidence>
<evidence type="ECO:0000256" key="10">
    <source>
        <dbReference type="ARBA" id="ARBA00037847"/>
    </source>
</evidence>
<dbReference type="HAMAP" id="MF_01398">
    <property type="entry name" value="ATP_synth_b_bprime"/>
    <property type="match status" value="1"/>
</dbReference>
<comment type="caution">
    <text evidence="14">The sequence shown here is derived from an EMBL/GenBank/DDBJ whole genome shotgun (WGS) entry which is preliminary data.</text>
</comment>
<name>A0ABU5SYX9_9CYAN</name>
<keyword evidence="15" id="KW-1185">Reference proteome</keyword>
<evidence type="ECO:0000256" key="5">
    <source>
        <dbReference type="ARBA" id="ARBA00022989"/>
    </source>
</evidence>
<feature type="transmembrane region" description="Helical" evidence="11">
    <location>
        <begin position="31"/>
        <end position="49"/>
    </location>
</feature>
<accession>A0ABU5SYX9</accession>
<keyword evidence="13" id="KW-0175">Coiled coil</keyword>
<keyword evidence="3 11" id="KW-0812">Transmembrane</keyword>
<keyword evidence="1 11" id="KW-0813">Transport</keyword>
<keyword evidence="5 11" id="KW-1133">Transmembrane helix</keyword>
<keyword evidence="2 11" id="KW-0138">CF(0)</keyword>
<evidence type="ECO:0000256" key="6">
    <source>
        <dbReference type="ARBA" id="ARBA00023065"/>
    </source>
</evidence>
<comment type="function">
    <text evidence="11">Component of the F(0) channel, it forms part of the peripheral stalk, linking F(1) to F(0).</text>
</comment>
<comment type="subcellular location">
    <subcellularLocation>
        <location evidence="11">Cellular thylakoid membrane</location>
        <topology evidence="11">Single-pass membrane protein</topology>
    </subcellularLocation>
    <subcellularLocation>
        <location evidence="10">Endomembrane system</location>
        <topology evidence="10">Single-pass membrane protein</topology>
    </subcellularLocation>
</comment>